<name>A0A1E8PWM3_9MYCO</name>
<sequence length="104" mass="11887">MAAVTDPNGVQWNVHRRWWPFPDVTDVIDLDWFLLSLVVAVPFVVLWPVWYAAKFCGVRWRIVIERDGTQVGHELVRGSRHARARVADLALTIAAGRRSGHFVL</sequence>
<keyword evidence="1" id="KW-0812">Transmembrane</keyword>
<evidence type="ECO:0000313" key="3">
    <source>
        <dbReference type="Proteomes" id="UP000178953"/>
    </source>
</evidence>
<dbReference type="EMBL" id="MCHX01000098">
    <property type="protein sequence ID" value="OFJ50738.1"/>
    <property type="molecule type" value="Genomic_DNA"/>
</dbReference>
<evidence type="ECO:0000313" key="2">
    <source>
        <dbReference type="EMBL" id="OFJ50738.1"/>
    </source>
</evidence>
<accession>A0A1E8PWM3</accession>
<dbReference type="OrthoDB" id="4735550at2"/>
<protein>
    <submittedName>
        <fullName evidence="2">Uncharacterized protein</fullName>
    </submittedName>
</protein>
<comment type="caution">
    <text evidence="2">The sequence shown here is derived from an EMBL/GenBank/DDBJ whole genome shotgun (WGS) entry which is preliminary data.</text>
</comment>
<keyword evidence="1" id="KW-0472">Membrane</keyword>
<dbReference type="Proteomes" id="UP000178953">
    <property type="component" value="Unassembled WGS sequence"/>
</dbReference>
<feature type="transmembrane region" description="Helical" evidence="1">
    <location>
        <begin position="32"/>
        <end position="53"/>
    </location>
</feature>
<dbReference type="AlphaFoldDB" id="A0A1E8PWM3"/>
<organism evidence="2 3">
    <name type="scientific">Mycolicibacterium grossiae</name>
    <dbReference type="NCBI Taxonomy" id="1552759"/>
    <lineage>
        <taxon>Bacteria</taxon>
        <taxon>Bacillati</taxon>
        <taxon>Actinomycetota</taxon>
        <taxon>Actinomycetes</taxon>
        <taxon>Mycobacteriales</taxon>
        <taxon>Mycobacteriaceae</taxon>
        <taxon>Mycolicibacterium</taxon>
    </lineage>
</organism>
<dbReference type="RefSeq" id="WP_070356035.1">
    <property type="nucleotide sequence ID" value="NZ_CP043474.1"/>
</dbReference>
<gene>
    <name evidence="2" type="ORF">BEL07_26550</name>
</gene>
<keyword evidence="1" id="KW-1133">Transmembrane helix</keyword>
<evidence type="ECO:0000256" key="1">
    <source>
        <dbReference type="SAM" id="Phobius"/>
    </source>
</evidence>
<reference evidence="2 3" key="1">
    <citation type="submission" date="2016-09" db="EMBL/GenBank/DDBJ databases">
        <title>genome sequence of Mycobacterium sp. 739 SCH.</title>
        <authorList>
            <person name="Greninger A.L."/>
            <person name="Qin X."/>
            <person name="Jerome K."/>
            <person name="Vora S."/>
            <person name="Quinn K."/>
        </authorList>
    </citation>
    <scope>NUCLEOTIDE SEQUENCE [LARGE SCALE GENOMIC DNA]</scope>
    <source>
        <strain evidence="2 3">SCH</strain>
    </source>
</reference>
<keyword evidence="3" id="KW-1185">Reference proteome</keyword>
<proteinExistence type="predicted"/>